<gene>
    <name evidence="2" type="ORF">ACAOBT_LOCUS36505</name>
</gene>
<evidence type="ECO:0000313" key="2">
    <source>
        <dbReference type="EMBL" id="CAH2018234.1"/>
    </source>
</evidence>
<dbReference type="AlphaFoldDB" id="A0A9P0VSF2"/>
<evidence type="ECO:0000256" key="1">
    <source>
        <dbReference type="SAM" id="MobiDB-lite"/>
    </source>
</evidence>
<feature type="region of interest" description="Disordered" evidence="1">
    <location>
        <begin position="56"/>
        <end position="84"/>
    </location>
</feature>
<dbReference type="OrthoDB" id="6775587at2759"/>
<comment type="caution">
    <text evidence="2">The sequence shown here is derived from an EMBL/GenBank/DDBJ whole genome shotgun (WGS) entry which is preliminary data.</text>
</comment>
<feature type="compositionally biased region" description="Basic and acidic residues" evidence="1">
    <location>
        <begin position="56"/>
        <end position="65"/>
    </location>
</feature>
<name>A0A9P0VSF2_ACAOB</name>
<evidence type="ECO:0000313" key="3">
    <source>
        <dbReference type="Proteomes" id="UP001152888"/>
    </source>
</evidence>
<dbReference type="EMBL" id="CAKOFQ010009672">
    <property type="protein sequence ID" value="CAH2018234.1"/>
    <property type="molecule type" value="Genomic_DNA"/>
</dbReference>
<proteinExistence type="predicted"/>
<dbReference type="Proteomes" id="UP001152888">
    <property type="component" value="Unassembled WGS sequence"/>
</dbReference>
<accession>A0A9P0VSF2</accession>
<sequence>MDPKLAKELVKTRKAVKQKYLTLKSDIAATERELQQQFKPISEPLQKLLSKVEAPKQELQIKEEQSTPPSVTSTPKKRQSFNKQLSENVYQRYLPPVNYSFLEDTYSNLPEPNRSQDVSTVEEFTPNATVWRQKTSKSMKAWLEWRKNSTN</sequence>
<organism evidence="2 3">
    <name type="scientific">Acanthoscelides obtectus</name>
    <name type="common">Bean weevil</name>
    <name type="synonym">Bruchus obtectus</name>
    <dbReference type="NCBI Taxonomy" id="200917"/>
    <lineage>
        <taxon>Eukaryota</taxon>
        <taxon>Metazoa</taxon>
        <taxon>Ecdysozoa</taxon>
        <taxon>Arthropoda</taxon>
        <taxon>Hexapoda</taxon>
        <taxon>Insecta</taxon>
        <taxon>Pterygota</taxon>
        <taxon>Neoptera</taxon>
        <taxon>Endopterygota</taxon>
        <taxon>Coleoptera</taxon>
        <taxon>Polyphaga</taxon>
        <taxon>Cucujiformia</taxon>
        <taxon>Chrysomeloidea</taxon>
        <taxon>Chrysomelidae</taxon>
        <taxon>Bruchinae</taxon>
        <taxon>Bruchini</taxon>
        <taxon>Acanthoscelides</taxon>
    </lineage>
</organism>
<protein>
    <submittedName>
        <fullName evidence="2">Uncharacterized protein</fullName>
    </submittedName>
</protein>
<reference evidence="2" key="1">
    <citation type="submission" date="2022-03" db="EMBL/GenBank/DDBJ databases">
        <authorList>
            <person name="Sayadi A."/>
        </authorList>
    </citation>
    <scope>NUCLEOTIDE SEQUENCE</scope>
</reference>
<keyword evidence="3" id="KW-1185">Reference proteome</keyword>